<gene>
    <name evidence="3" type="ORF">DdX_02066</name>
</gene>
<dbReference type="AlphaFoldDB" id="A0AAD4NBT8"/>
<keyword evidence="2" id="KW-0472">Membrane</keyword>
<feature type="compositionally biased region" description="Basic and acidic residues" evidence="1">
    <location>
        <begin position="80"/>
        <end position="92"/>
    </location>
</feature>
<keyword evidence="2" id="KW-0812">Transmembrane</keyword>
<feature type="transmembrane region" description="Helical" evidence="2">
    <location>
        <begin position="6"/>
        <end position="24"/>
    </location>
</feature>
<feature type="compositionally biased region" description="Basic and acidic residues" evidence="1">
    <location>
        <begin position="354"/>
        <end position="370"/>
    </location>
</feature>
<evidence type="ECO:0000313" key="3">
    <source>
        <dbReference type="EMBL" id="KAI1725408.1"/>
    </source>
</evidence>
<organism evidence="3 4">
    <name type="scientific">Ditylenchus destructor</name>
    <dbReference type="NCBI Taxonomy" id="166010"/>
    <lineage>
        <taxon>Eukaryota</taxon>
        <taxon>Metazoa</taxon>
        <taxon>Ecdysozoa</taxon>
        <taxon>Nematoda</taxon>
        <taxon>Chromadorea</taxon>
        <taxon>Rhabditida</taxon>
        <taxon>Tylenchina</taxon>
        <taxon>Tylenchomorpha</taxon>
        <taxon>Sphaerularioidea</taxon>
        <taxon>Anguinidae</taxon>
        <taxon>Anguininae</taxon>
        <taxon>Ditylenchus</taxon>
    </lineage>
</organism>
<reference evidence="3" key="1">
    <citation type="submission" date="2022-01" db="EMBL/GenBank/DDBJ databases">
        <title>Genome Sequence Resource for Two Populations of Ditylenchus destructor, the Migratory Endoparasitic Phytonematode.</title>
        <authorList>
            <person name="Zhang H."/>
            <person name="Lin R."/>
            <person name="Xie B."/>
        </authorList>
    </citation>
    <scope>NUCLEOTIDE SEQUENCE</scope>
    <source>
        <strain evidence="3">BazhouSP</strain>
    </source>
</reference>
<feature type="region of interest" description="Disordered" evidence="1">
    <location>
        <begin position="80"/>
        <end position="99"/>
    </location>
</feature>
<comment type="caution">
    <text evidence="3">The sequence shown here is derived from an EMBL/GenBank/DDBJ whole genome shotgun (WGS) entry which is preliminary data.</text>
</comment>
<feature type="region of interest" description="Disordered" evidence="1">
    <location>
        <begin position="344"/>
        <end position="370"/>
    </location>
</feature>
<protein>
    <submittedName>
        <fullName evidence="3">Uncharacterized protein</fullName>
    </submittedName>
</protein>
<keyword evidence="2" id="KW-1133">Transmembrane helix</keyword>
<dbReference type="EMBL" id="JAKKPZ010000002">
    <property type="protein sequence ID" value="KAI1725408.1"/>
    <property type="molecule type" value="Genomic_DNA"/>
</dbReference>
<feature type="region of interest" description="Disordered" evidence="1">
    <location>
        <begin position="252"/>
        <end position="283"/>
    </location>
</feature>
<evidence type="ECO:0000313" key="4">
    <source>
        <dbReference type="Proteomes" id="UP001201812"/>
    </source>
</evidence>
<dbReference type="Proteomes" id="UP001201812">
    <property type="component" value="Unassembled WGS sequence"/>
</dbReference>
<name>A0AAD4NBT8_9BILA</name>
<feature type="transmembrane region" description="Helical" evidence="2">
    <location>
        <begin position="191"/>
        <end position="216"/>
    </location>
</feature>
<proteinExistence type="predicted"/>
<sequence>MTVLLNHWIILEFSIALIRLVVAAPEIGVRQIAQSDWSTLENRLEMVIGQAFERSTLRRLGIDTGASLNTNKPIILFGHDNDSATEDGRNETNEAGPISGSPFRVQVLSTEEQLKGGIRVDFVVLLHDNPIPGNVGDIRPFIFTLFLISELQIVAGDLSLLSLSHISAVLQYPITSIGSEYRSEQIEVSRWWIIAIIVGSGLLVALCGWGLLFIYFNTCGRPLMATFPNHKFSSEITKVTEEDSAVNQNGISKCENRQKGSTSDPGDTVRIGSQGLSIPDPQEPFQDVPITIQRFVDKSMETITEEDGAEEILESGMAVKSKEVNDFVITKQPETEFKVQDRYKASAAAPKDPMPSKEEQKSALEAKDSSPMEINTKWTPYLAGDQVAAILAHQPIFLLNKSGHYPCPLPTTERGILEMSFPDR</sequence>
<keyword evidence="4" id="KW-1185">Reference proteome</keyword>
<evidence type="ECO:0000256" key="1">
    <source>
        <dbReference type="SAM" id="MobiDB-lite"/>
    </source>
</evidence>
<accession>A0AAD4NBT8</accession>
<evidence type="ECO:0000256" key="2">
    <source>
        <dbReference type="SAM" id="Phobius"/>
    </source>
</evidence>